<comment type="cofactor">
    <cofactor evidence="6">
        <name>FAD</name>
        <dbReference type="ChEBI" id="CHEBI:57692"/>
    </cofactor>
    <text evidence="6">Binds 1 FAD per subunit.</text>
</comment>
<dbReference type="PANTHER" id="PTHR11455:SF9">
    <property type="entry name" value="CRYPTOCHROME CIRCADIAN CLOCK 5 ISOFORM X1"/>
    <property type="match status" value="1"/>
</dbReference>
<feature type="binding site" evidence="6">
    <location>
        <begin position="239"/>
        <end position="243"/>
    </location>
    <ligand>
        <name>FAD</name>
        <dbReference type="ChEBI" id="CHEBI:57692"/>
    </ligand>
</feature>
<comment type="cofactor">
    <cofactor evidence="1">
        <name>(6R)-5,10-methylene-5,6,7,8-tetrahydrofolate</name>
        <dbReference type="ChEBI" id="CHEBI:15636"/>
    </cofactor>
</comment>
<dbReference type="InterPro" id="IPR014729">
    <property type="entry name" value="Rossmann-like_a/b/a_fold"/>
</dbReference>
<feature type="domain" description="Photolyase/cryptochrome alpha/beta" evidence="9">
    <location>
        <begin position="1"/>
        <end position="129"/>
    </location>
</feature>
<feature type="site" description="Electron transfer via tryptophanyl radical" evidence="7">
    <location>
        <position position="364"/>
    </location>
</feature>
<evidence type="ECO:0000313" key="11">
    <source>
        <dbReference type="Proteomes" id="UP000501466"/>
    </source>
</evidence>
<evidence type="ECO:0000256" key="7">
    <source>
        <dbReference type="PIRSR" id="PIRSR602081-2"/>
    </source>
</evidence>
<comment type="similarity">
    <text evidence="2">Belongs to the DNA photolyase class-1 family.</text>
</comment>
<dbReference type="EMBL" id="AP021888">
    <property type="protein sequence ID" value="BBP43172.1"/>
    <property type="molecule type" value="Genomic_DNA"/>
</dbReference>
<feature type="binding site" evidence="6">
    <location>
        <begin position="377"/>
        <end position="379"/>
    </location>
    <ligand>
        <name>FAD</name>
        <dbReference type="ChEBI" id="CHEBI:57692"/>
    </ligand>
</feature>
<dbReference type="Proteomes" id="UP000501466">
    <property type="component" value="Chromosome"/>
</dbReference>
<dbReference type="InterPro" id="IPR036155">
    <property type="entry name" value="Crypto/Photolyase_N_sf"/>
</dbReference>
<keyword evidence="5 8" id="KW-0157">Chromophore</keyword>
<dbReference type="Gene3D" id="3.40.50.620">
    <property type="entry name" value="HUPs"/>
    <property type="match status" value="1"/>
</dbReference>
<dbReference type="PRINTS" id="PR00147">
    <property type="entry name" value="DNAPHOTLYASE"/>
</dbReference>
<dbReference type="GO" id="GO:0071949">
    <property type="term" value="F:FAD binding"/>
    <property type="evidence" value="ECO:0007669"/>
    <property type="project" value="TreeGrafter"/>
</dbReference>
<dbReference type="InterPro" id="IPR036134">
    <property type="entry name" value="Crypto/Photolyase_FAD-like_sf"/>
</dbReference>
<dbReference type="SUPFAM" id="SSF52425">
    <property type="entry name" value="Cryptochrome/photolyase, N-terminal domain"/>
    <property type="match status" value="1"/>
</dbReference>
<dbReference type="PROSITE" id="PS51645">
    <property type="entry name" value="PHR_CRY_ALPHA_BETA"/>
    <property type="match status" value="1"/>
</dbReference>
<dbReference type="GO" id="GO:0006950">
    <property type="term" value="P:response to stress"/>
    <property type="evidence" value="ECO:0007669"/>
    <property type="project" value="UniProtKB-ARBA"/>
</dbReference>
<evidence type="ECO:0000256" key="4">
    <source>
        <dbReference type="ARBA" id="ARBA00022827"/>
    </source>
</evidence>
<organism evidence="10 11">
    <name type="scientific">Thiosulfativibrio zosterae</name>
    <dbReference type="NCBI Taxonomy" id="2675053"/>
    <lineage>
        <taxon>Bacteria</taxon>
        <taxon>Pseudomonadati</taxon>
        <taxon>Pseudomonadota</taxon>
        <taxon>Gammaproteobacteria</taxon>
        <taxon>Thiotrichales</taxon>
        <taxon>Piscirickettsiaceae</taxon>
        <taxon>Thiosulfativibrio</taxon>
    </lineage>
</organism>
<dbReference type="InterPro" id="IPR006050">
    <property type="entry name" value="DNA_photolyase_N"/>
</dbReference>
<sequence length="482" mass="55033">MTTLVWCQRELRLQHHLGLQMALKQPDLVIFSYFHDPKLTIGGTESANSLWLAKSLQALQTDIQNLGGAIWIHEGDFAEQFTQLLKTHNITEVIYSFQPGEPFVTQQNLALQICQTHQVKLTPLYSEFLIEPSRFSNQQGKPYLVFTPFYKALMQRQDQCHTLDAAIPDLKATAQIPVPESAKHLPQSLQALLQKPWAQKLLAHWDISEAAAWQQADSFLANSVQNYDTDRDFPAIDASSRLSPYLQFGQISVSGLFTECQARIANGSLKAEAVQPWMRQLVWKEFARHLLCWFPHAETQPFQAKYNAMDWADADENTQAWQLSQTGIPIIDAGMRELWATGTMHNRLRMLVASLLTKNLHQHWLLGKNWFDFTLFDADPANNVMGWQWVAGCGVDAAPYYRLFNPVTQSVKFDAEGLYIRRWVPELKNLSNKAIHAPWEHTQECQMKGIILGKTYPKPIVNLAESRQDHLARVQSLKTPIC</sequence>
<keyword evidence="3 6" id="KW-0285">Flavoprotein</keyword>
<reference evidence="11" key="1">
    <citation type="submission" date="2019-11" db="EMBL/GenBank/DDBJ databases">
        <title>Isolation and characterization of two novel species in the genus Thiomicrorhabdus.</title>
        <authorList>
            <person name="Mochizuki J."/>
            <person name="Kojima H."/>
            <person name="Fukui M."/>
        </authorList>
    </citation>
    <scope>NUCLEOTIDE SEQUENCE [LARGE SCALE GENOMIC DNA]</scope>
    <source>
        <strain evidence="11">AkT22</strain>
    </source>
</reference>
<keyword evidence="10" id="KW-0456">Lyase</keyword>
<evidence type="ECO:0000256" key="5">
    <source>
        <dbReference type="ARBA" id="ARBA00022991"/>
    </source>
</evidence>
<feature type="binding site" evidence="6">
    <location>
        <position position="277"/>
    </location>
    <ligand>
        <name>FAD</name>
        <dbReference type="ChEBI" id="CHEBI:57692"/>
    </ligand>
</feature>
<feature type="binding site" evidence="6">
    <location>
        <position position="227"/>
    </location>
    <ligand>
        <name>FAD</name>
        <dbReference type="ChEBI" id="CHEBI:57692"/>
    </ligand>
</feature>
<dbReference type="InterPro" id="IPR002081">
    <property type="entry name" value="Cryptochrome/DNA_photolyase_1"/>
</dbReference>
<evidence type="ECO:0000259" key="9">
    <source>
        <dbReference type="PROSITE" id="PS51645"/>
    </source>
</evidence>
<name>A0A6F8PM38_9GAMM</name>
<gene>
    <name evidence="10" type="primary">phrB</name>
    <name evidence="10" type="ORF">THMIRHAT_09180</name>
</gene>
<keyword evidence="4 6" id="KW-0274">FAD</keyword>
<dbReference type="AlphaFoldDB" id="A0A6F8PM38"/>
<evidence type="ECO:0000256" key="6">
    <source>
        <dbReference type="PIRSR" id="PIRSR602081-1"/>
    </source>
</evidence>
<evidence type="ECO:0000256" key="3">
    <source>
        <dbReference type="ARBA" id="ARBA00022630"/>
    </source>
</evidence>
<dbReference type="Pfam" id="PF03441">
    <property type="entry name" value="FAD_binding_7"/>
    <property type="match status" value="1"/>
</dbReference>
<keyword evidence="11" id="KW-1185">Reference proteome</keyword>
<dbReference type="SUPFAM" id="SSF48173">
    <property type="entry name" value="Cryptochrome/photolyase FAD-binding domain"/>
    <property type="match status" value="1"/>
</dbReference>
<dbReference type="Pfam" id="PF00875">
    <property type="entry name" value="DNA_photolyase"/>
    <property type="match status" value="1"/>
</dbReference>
<dbReference type="Gene3D" id="1.10.579.10">
    <property type="entry name" value="DNA Cyclobutane Dipyrimidine Photolyase, subunit A, domain 3"/>
    <property type="match status" value="1"/>
</dbReference>
<dbReference type="GO" id="GO:0003904">
    <property type="term" value="F:deoxyribodipyrimidine photo-lyase activity"/>
    <property type="evidence" value="ECO:0007669"/>
    <property type="project" value="TreeGrafter"/>
</dbReference>
<proteinExistence type="inferred from homology"/>
<dbReference type="RefSeq" id="WP_173290999.1">
    <property type="nucleotide sequence ID" value="NZ_AP021888.1"/>
</dbReference>
<dbReference type="KEGG" id="tzo:THMIRHAT_09180"/>
<feature type="site" description="Electron transfer via tryptophanyl radical" evidence="7">
    <location>
        <position position="311"/>
    </location>
</feature>
<dbReference type="PANTHER" id="PTHR11455">
    <property type="entry name" value="CRYPTOCHROME"/>
    <property type="match status" value="1"/>
</dbReference>
<protein>
    <submittedName>
        <fullName evidence="10">Deoxyribodipyrimidine photo-lyase</fullName>
    </submittedName>
</protein>
<dbReference type="GO" id="GO:0003677">
    <property type="term" value="F:DNA binding"/>
    <property type="evidence" value="ECO:0007669"/>
    <property type="project" value="TreeGrafter"/>
</dbReference>
<dbReference type="InterPro" id="IPR005101">
    <property type="entry name" value="Cryptochr/Photolyase_FAD-bd"/>
</dbReference>
<dbReference type="GO" id="GO:0006139">
    <property type="term" value="P:nucleobase-containing compound metabolic process"/>
    <property type="evidence" value="ECO:0007669"/>
    <property type="project" value="UniProtKB-ARBA"/>
</dbReference>
<evidence type="ECO:0000256" key="1">
    <source>
        <dbReference type="ARBA" id="ARBA00001932"/>
    </source>
</evidence>
<dbReference type="PROSITE" id="PS00394">
    <property type="entry name" value="DNA_PHOTOLYASES_1_1"/>
    <property type="match status" value="1"/>
</dbReference>
<dbReference type="GO" id="GO:0009416">
    <property type="term" value="P:response to light stimulus"/>
    <property type="evidence" value="ECO:0007669"/>
    <property type="project" value="TreeGrafter"/>
</dbReference>
<dbReference type="InterPro" id="IPR018394">
    <property type="entry name" value="DNA_photolyase_1_CS_C"/>
</dbReference>
<comment type="similarity">
    <text evidence="8">Belongs to the DNA photolyase family.</text>
</comment>
<evidence type="ECO:0000313" key="10">
    <source>
        <dbReference type="EMBL" id="BBP43172.1"/>
    </source>
</evidence>
<evidence type="ECO:0000256" key="8">
    <source>
        <dbReference type="RuleBase" id="RU004182"/>
    </source>
</evidence>
<dbReference type="Gene3D" id="1.25.40.80">
    <property type="match status" value="1"/>
</dbReference>
<feature type="site" description="Electron transfer via tryptophanyl radical" evidence="7">
    <location>
        <position position="387"/>
    </location>
</feature>
<accession>A0A6F8PM38</accession>
<evidence type="ECO:0000256" key="2">
    <source>
        <dbReference type="ARBA" id="ARBA00005862"/>
    </source>
</evidence>